<dbReference type="EMBL" id="LAZR01026291">
    <property type="protein sequence ID" value="KKL69198.1"/>
    <property type="molecule type" value="Genomic_DNA"/>
</dbReference>
<dbReference type="PANTHER" id="PTHR12526">
    <property type="entry name" value="GLYCOSYLTRANSFERASE"/>
    <property type="match status" value="1"/>
</dbReference>
<dbReference type="InterPro" id="IPR001296">
    <property type="entry name" value="Glyco_trans_1"/>
</dbReference>
<evidence type="ECO:0000313" key="2">
    <source>
        <dbReference type="EMBL" id="KKL69198.1"/>
    </source>
</evidence>
<proteinExistence type="predicted"/>
<dbReference type="AlphaFoldDB" id="A0A0F9E5B6"/>
<feature type="domain" description="Glycosyl transferase family 1" evidence="1">
    <location>
        <begin position="20"/>
        <end position="108"/>
    </location>
</feature>
<evidence type="ECO:0000259" key="1">
    <source>
        <dbReference type="Pfam" id="PF00534"/>
    </source>
</evidence>
<sequence length="141" mass="16040">LPIRLVGHNPDMPDVRATENWDQLKGILQSHRFYVHTADPRYEDGYNMATLEAMAAGLPVLGNRHPTSPVTDGVNGFLSDDPGELRRRAEGLLADRELADRMGQQARKTVMERFPMRRFHEDFMKSIETARAKWASRPVTP</sequence>
<feature type="non-terminal residue" evidence="2">
    <location>
        <position position="1"/>
    </location>
</feature>
<accession>A0A0F9E5B6</accession>
<gene>
    <name evidence="2" type="ORF">LCGC14_2117370</name>
</gene>
<name>A0A0F9E5B6_9ZZZZ</name>
<dbReference type="SUPFAM" id="SSF53756">
    <property type="entry name" value="UDP-Glycosyltransferase/glycogen phosphorylase"/>
    <property type="match status" value="1"/>
</dbReference>
<comment type="caution">
    <text evidence="2">The sequence shown here is derived from an EMBL/GenBank/DDBJ whole genome shotgun (WGS) entry which is preliminary data.</text>
</comment>
<dbReference type="Pfam" id="PF00534">
    <property type="entry name" value="Glycos_transf_1"/>
    <property type="match status" value="1"/>
</dbReference>
<reference evidence="2" key="1">
    <citation type="journal article" date="2015" name="Nature">
        <title>Complex archaea that bridge the gap between prokaryotes and eukaryotes.</title>
        <authorList>
            <person name="Spang A."/>
            <person name="Saw J.H."/>
            <person name="Jorgensen S.L."/>
            <person name="Zaremba-Niedzwiedzka K."/>
            <person name="Martijn J."/>
            <person name="Lind A.E."/>
            <person name="van Eijk R."/>
            <person name="Schleper C."/>
            <person name="Guy L."/>
            <person name="Ettema T.J."/>
        </authorList>
    </citation>
    <scope>NUCLEOTIDE SEQUENCE</scope>
</reference>
<dbReference type="Gene3D" id="3.40.50.2000">
    <property type="entry name" value="Glycogen Phosphorylase B"/>
    <property type="match status" value="1"/>
</dbReference>
<protein>
    <recommendedName>
        <fullName evidence="1">Glycosyl transferase family 1 domain-containing protein</fullName>
    </recommendedName>
</protein>
<organism evidence="2">
    <name type="scientific">marine sediment metagenome</name>
    <dbReference type="NCBI Taxonomy" id="412755"/>
    <lineage>
        <taxon>unclassified sequences</taxon>
        <taxon>metagenomes</taxon>
        <taxon>ecological metagenomes</taxon>
    </lineage>
</organism>